<organism evidence="9 10">
    <name type="scientific">Heyndrickxia sporothermodurans</name>
    <dbReference type="NCBI Taxonomy" id="46224"/>
    <lineage>
        <taxon>Bacteria</taxon>
        <taxon>Bacillati</taxon>
        <taxon>Bacillota</taxon>
        <taxon>Bacilli</taxon>
        <taxon>Bacillales</taxon>
        <taxon>Bacillaceae</taxon>
        <taxon>Heyndrickxia</taxon>
    </lineage>
</organism>
<dbReference type="PATRIC" id="fig|46224.3.peg.4298"/>
<dbReference type="InterPro" id="IPR050957">
    <property type="entry name" value="BMP_lipoprotein"/>
</dbReference>
<dbReference type="Proteomes" id="UP000075666">
    <property type="component" value="Unassembled WGS sequence"/>
</dbReference>
<dbReference type="Gene3D" id="3.40.50.2300">
    <property type="match status" value="2"/>
</dbReference>
<evidence type="ECO:0000256" key="7">
    <source>
        <dbReference type="SAM" id="SignalP"/>
    </source>
</evidence>
<name>A0A150KND3_9BACI</name>
<evidence type="ECO:0000256" key="6">
    <source>
        <dbReference type="ARBA" id="ARBA00023288"/>
    </source>
</evidence>
<dbReference type="Pfam" id="PF02608">
    <property type="entry name" value="Bmp"/>
    <property type="match status" value="1"/>
</dbReference>
<feature type="signal peptide" evidence="7">
    <location>
        <begin position="1"/>
        <end position="20"/>
    </location>
</feature>
<dbReference type="SUPFAM" id="SSF53822">
    <property type="entry name" value="Periplasmic binding protein-like I"/>
    <property type="match status" value="1"/>
</dbReference>
<gene>
    <name evidence="9" type="ORF">B4102_0889</name>
</gene>
<dbReference type="AlphaFoldDB" id="A0A150KND3"/>
<dbReference type="InterPro" id="IPR028082">
    <property type="entry name" value="Peripla_BP_I"/>
</dbReference>
<feature type="domain" description="ABC transporter substrate-binding protein PnrA-like" evidence="8">
    <location>
        <begin position="26"/>
        <end position="313"/>
    </location>
</feature>
<keyword evidence="3" id="KW-1003">Cell membrane</keyword>
<comment type="caution">
    <text evidence="9">The sequence shown here is derived from an EMBL/GenBank/DDBJ whole genome shotgun (WGS) entry which is preliminary data.</text>
</comment>
<dbReference type="CDD" id="cd06353">
    <property type="entry name" value="PBP1_Med-like"/>
    <property type="match status" value="1"/>
</dbReference>
<keyword evidence="6" id="KW-0449">Lipoprotein</keyword>
<evidence type="ECO:0000259" key="8">
    <source>
        <dbReference type="Pfam" id="PF02608"/>
    </source>
</evidence>
<evidence type="ECO:0000256" key="1">
    <source>
        <dbReference type="ARBA" id="ARBA00004193"/>
    </source>
</evidence>
<dbReference type="GO" id="GO:0005886">
    <property type="term" value="C:plasma membrane"/>
    <property type="evidence" value="ECO:0007669"/>
    <property type="project" value="UniProtKB-SubCell"/>
</dbReference>
<sequence length="314" mass="34860">MKKKVVLFVLVMLLASCSNPIEKGKIKKVGLLVPETINDQVWGTKGYKGILNIQNDFNVDVYYREGIESDYAIKQAVQELSQKGVNLIFGHGAEYANTFNEIANKYPNIHFVSFNGEAKKKNTTSIKFEGHAMGFFGGMTAAHMSSKKKIGIIGTHSWQPEIKGFVNGAKFEDPQTKVKIIYTDNWDDGQKALALLDQLIAEGVDVVYPAGDGFNIPVIERLKEKGLYAIGYVSDQAELGKNTVLTSTVQQVSKLYDIVARKYAEGELPSGNLSFDFQDGVIVMGKFSPLVDKKFQNKIRDNVQKYKKTGKLPS</sequence>
<proteinExistence type="inferred from homology"/>
<keyword evidence="5" id="KW-0472">Membrane</keyword>
<dbReference type="PROSITE" id="PS51257">
    <property type="entry name" value="PROKAR_LIPOPROTEIN"/>
    <property type="match status" value="1"/>
</dbReference>
<dbReference type="EMBL" id="LQYN01000086">
    <property type="protein sequence ID" value="KYC97234.1"/>
    <property type="molecule type" value="Genomic_DNA"/>
</dbReference>
<dbReference type="InterPro" id="IPR003760">
    <property type="entry name" value="PnrA-like"/>
</dbReference>
<evidence type="ECO:0000313" key="9">
    <source>
        <dbReference type="EMBL" id="KYC97234.1"/>
    </source>
</evidence>
<reference evidence="9 10" key="1">
    <citation type="submission" date="2016-01" db="EMBL/GenBank/DDBJ databases">
        <title>Genome Sequences of Twelve Sporeforming Bacillus Species Isolated from Foods.</title>
        <authorList>
            <person name="Berendsen E.M."/>
            <person name="Wells-Bennik M.H."/>
            <person name="Krawcyk A.O."/>
            <person name="De Jong A."/>
            <person name="Holsappel S."/>
            <person name="Eijlander R.T."/>
            <person name="Kuipers O.P."/>
        </authorList>
    </citation>
    <scope>NUCLEOTIDE SEQUENCE [LARGE SCALE GENOMIC DNA]</scope>
    <source>
        <strain evidence="9 10">B4102</strain>
    </source>
</reference>
<evidence type="ECO:0000256" key="5">
    <source>
        <dbReference type="ARBA" id="ARBA00023136"/>
    </source>
</evidence>
<keyword evidence="10" id="KW-1185">Reference proteome</keyword>
<comment type="subcellular location">
    <subcellularLocation>
        <location evidence="1">Cell membrane</location>
        <topology evidence="1">Lipid-anchor</topology>
    </subcellularLocation>
</comment>
<evidence type="ECO:0000256" key="3">
    <source>
        <dbReference type="ARBA" id="ARBA00022475"/>
    </source>
</evidence>
<dbReference type="PANTHER" id="PTHR34296:SF2">
    <property type="entry name" value="ABC TRANSPORTER GUANOSINE-BINDING PROTEIN NUPN"/>
    <property type="match status" value="1"/>
</dbReference>
<evidence type="ECO:0000313" key="10">
    <source>
        <dbReference type="Proteomes" id="UP000075666"/>
    </source>
</evidence>
<dbReference type="PANTHER" id="PTHR34296">
    <property type="entry name" value="TRANSCRIPTIONAL ACTIVATOR PROTEIN MED"/>
    <property type="match status" value="1"/>
</dbReference>
<protein>
    <recommendedName>
        <fullName evidence="8">ABC transporter substrate-binding protein PnrA-like domain-containing protein</fullName>
    </recommendedName>
</protein>
<comment type="similarity">
    <text evidence="2">Belongs to the BMP lipoprotein family.</text>
</comment>
<feature type="chain" id="PRO_5039316912" description="ABC transporter substrate-binding protein PnrA-like domain-containing protein" evidence="7">
    <location>
        <begin position="21"/>
        <end position="314"/>
    </location>
</feature>
<accession>A0A150KND3</accession>
<evidence type="ECO:0000256" key="4">
    <source>
        <dbReference type="ARBA" id="ARBA00022729"/>
    </source>
</evidence>
<dbReference type="STRING" id="46224.B4102_0889"/>
<evidence type="ECO:0000256" key="2">
    <source>
        <dbReference type="ARBA" id="ARBA00008610"/>
    </source>
</evidence>
<keyword evidence="4 7" id="KW-0732">Signal</keyword>